<dbReference type="Proteomes" id="UP001501581">
    <property type="component" value="Unassembled WGS sequence"/>
</dbReference>
<sequence length="189" mass="20123">MKVAVVAGAPALLAQYAGRVDPIAEVREACLAAVGWLCADADAVRVVARPADQAERAHGIEVGYQERVARELLAGFAGTVEVVTPEAFVLDARPTLLVADGSARRGEKAPGHLDERSFAVDEAIERSLKAGDPTDLALLDLTLAEELLIAGAPALRRLGELDPQVRSAELDYAGDPFGVRYWVARWEIG</sequence>
<accession>A0ABP4E946</accession>
<proteinExistence type="predicted"/>
<dbReference type="RefSeq" id="WP_343993043.1">
    <property type="nucleotide sequence ID" value="NZ_BAAALG010000006.1"/>
</dbReference>
<gene>
    <name evidence="1" type="ORF">GCM10009668_15540</name>
</gene>
<protein>
    <submittedName>
        <fullName evidence="1">Uncharacterized protein</fullName>
    </submittedName>
</protein>
<organism evidence="1 2">
    <name type="scientific">Nocardioides dubius</name>
    <dbReference type="NCBI Taxonomy" id="317019"/>
    <lineage>
        <taxon>Bacteria</taxon>
        <taxon>Bacillati</taxon>
        <taxon>Actinomycetota</taxon>
        <taxon>Actinomycetes</taxon>
        <taxon>Propionibacteriales</taxon>
        <taxon>Nocardioidaceae</taxon>
        <taxon>Nocardioides</taxon>
    </lineage>
</organism>
<dbReference type="EMBL" id="BAAALG010000006">
    <property type="protein sequence ID" value="GAA1098893.1"/>
    <property type="molecule type" value="Genomic_DNA"/>
</dbReference>
<keyword evidence="2" id="KW-1185">Reference proteome</keyword>
<comment type="caution">
    <text evidence="1">The sequence shown here is derived from an EMBL/GenBank/DDBJ whole genome shotgun (WGS) entry which is preliminary data.</text>
</comment>
<reference evidence="2" key="1">
    <citation type="journal article" date="2019" name="Int. J. Syst. Evol. Microbiol.">
        <title>The Global Catalogue of Microorganisms (GCM) 10K type strain sequencing project: providing services to taxonomists for standard genome sequencing and annotation.</title>
        <authorList>
            <consortium name="The Broad Institute Genomics Platform"/>
            <consortium name="The Broad Institute Genome Sequencing Center for Infectious Disease"/>
            <person name="Wu L."/>
            <person name="Ma J."/>
        </authorList>
    </citation>
    <scope>NUCLEOTIDE SEQUENCE [LARGE SCALE GENOMIC DNA]</scope>
    <source>
        <strain evidence="2">JCM 13008</strain>
    </source>
</reference>
<dbReference type="Gene3D" id="3.40.830.10">
    <property type="entry name" value="LigB-like"/>
    <property type="match status" value="1"/>
</dbReference>
<name>A0ABP4E946_9ACTN</name>
<evidence type="ECO:0000313" key="1">
    <source>
        <dbReference type="EMBL" id="GAA1098893.1"/>
    </source>
</evidence>
<evidence type="ECO:0000313" key="2">
    <source>
        <dbReference type="Proteomes" id="UP001501581"/>
    </source>
</evidence>